<dbReference type="PRINTS" id="PR00727">
    <property type="entry name" value="LEADERPTASE"/>
</dbReference>
<dbReference type="PANTHER" id="PTHR43390:SF1">
    <property type="entry name" value="CHLOROPLAST PROCESSING PEPTIDASE"/>
    <property type="match status" value="1"/>
</dbReference>
<reference evidence="9 10" key="1">
    <citation type="submission" date="2018-08" db="EMBL/GenBank/DDBJ databases">
        <title>A genome reference for cultivated species of the human gut microbiota.</title>
        <authorList>
            <person name="Zou Y."/>
            <person name="Xue W."/>
            <person name="Luo G."/>
        </authorList>
    </citation>
    <scope>NUCLEOTIDE SEQUENCE [LARGE SCALE GENOMIC DNA]</scope>
    <source>
        <strain evidence="9 10">AF37-2AT</strain>
    </source>
</reference>
<comment type="catalytic activity">
    <reaction evidence="1 7">
        <text>Cleavage of hydrophobic, N-terminal signal or leader sequences from secreted and periplasmic proteins.</text>
        <dbReference type="EC" id="3.4.21.89"/>
    </reaction>
</comment>
<dbReference type="InterPro" id="IPR019758">
    <property type="entry name" value="Pept_S26A_signal_pept_1_CS"/>
</dbReference>
<keyword evidence="7" id="KW-0472">Membrane</keyword>
<protein>
    <recommendedName>
        <fullName evidence="4 7">Signal peptidase I</fullName>
        <ecNumber evidence="4 7">3.4.21.89</ecNumber>
    </recommendedName>
</protein>
<evidence type="ECO:0000256" key="2">
    <source>
        <dbReference type="ARBA" id="ARBA00004401"/>
    </source>
</evidence>
<dbReference type="SUPFAM" id="SSF51306">
    <property type="entry name" value="LexA/Signal peptidase"/>
    <property type="match status" value="1"/>
</dbReference>
<dbReference type="PROSITE" id="PS00760">
    <property type="entry name" value="SPASE_I_2"/>
    <property type="match status" value="1"/>
</dbReference>
<evidence type="ECO:0000256" key="6">
    <source>
        <dbReference type="PIRSR" id="PIRSR600223-1"/>
    </source>
</evidence>
<keyword evidence="5 7" id="KW-0378">Hydrolase</keyword>
<organism evidence="9 10">
    <name type="scientific">Sellimonas intestinalis</name>
    <dbReference type="NCBI Taxonomy" id="1653434"/>
    <lineage>
        <taxon>Bacteria</taxon>
        <taxon>Bacillati</taxon>
        <taxon>Bacillota</taxon>
        <taxon>Clostridia</taxon>
        <taxon>Lachnospirales</taxon>
        <taxon>Lachnospiraceae</taxon>
        <taxon>Sellimonas</taxon>
    </lineage>
</organism>
<evidence type="ECO:0000256" key="5">
    <source>
        <dbReference type="ARBA" id="ARBA00022801"/>
    </source>
</evidence>
<dbReference type="Gene3D" id="2.10.109.10">
    <property type="entry name" value="Umud Fragment, subunit A"/>
    <property type="match status" value="1"/>
</dbReference>
<feature type="transmembrane region" description="Helical" evidence="7">
    <location>
        <begin position="21"/>
        <end position="44"/>
    </location>
</feature>
<keyword evidence="7" id="KW-0812">Transmembrane</keyword>
<dbReference type="InterPro" id="IPR036286">
    <property type="entry name" value="LexA/Signal_pep-like_sf"/>
</dbReference>
<dbReference type="EC" id="3.4.21.89" evidence="4 7"/>
<evidence type="ECO:0000256" key="1">
    <source>
        <dbReference type="ARBA" id="ARBA00000677"/>
    </source>
</evidence>
<dbReference type="GO" id="GO:0004252">
    <property type="term" value="F:serine-type endopeptidase activity"/>
    <property type="evidence" value="ECO:0007669"/>
    <property type="project" value="InterPro"/>
</dbReference>
<keyword evidence="7" id="KW-1133">Transmembrane helix</keyword>
<accession>A0A3E3K6K5</accession>
<keyword evidence="7" id="KW-0645">Protease</keyword>
<evidence type="ECO:0000259" key="8">
    <source>
        <dbReference type="Pfam" id="PF10502"/>
    </source>
</evidence>
<name>A0A3E3K6K5_9FIRM</name>
<keyword evidence="10" id="KW-1185">Reference proteome</keyword>
<dbReference type="GeneID" id="97192749"/>
<feature type="active site" evidence="6">
    <location>
        <position position="97"/>
    </location>
</feature>
<evidence type="ECO:0000256" key="4">
    <source>
        <dbReference type="ARBA" id="ARBA00013208"/>
    </source>
</evidence>
<dbReference type="InterPro" id="IPR019757">
    <property type="entry name" value="Pept_S26A_signal_pept_1_Lys-AS"/>
</dbReference>
<evidence type="ECO:0000256" key="3">
    <source>
        <dbReference type="ARBA" id="ARBA00009370"/>
    </source>
</evidence>
<dbReference type="Pfam" id="PF10502">
    <property type="entry name" value="Peptidase_S26"/>
    <property type="match status" value="1"/>
</dbReference>
<feature type="active site" evidence="6">
    <location>
        <position position="53"/>
    </location>
</feature>
<comment type="similarity">
    <text evidence="3 7">Belongs to the peptidase S26 family.</text>
</comment>
<dbReference type="GO" id="GO:0006465">
    <property type="term" value="P:signal peptide processing"/>
    <property type="evidence" value="ECO:0007669"/>
    <property type="project" value="InterPro"/>
</dbReference>
<dbReference type="PANTHER" id="PTHR43390">
    <property type="entry name" value="SIGNAL PEPTIDASE I"/>
    <property type="match status" value="1"/>
</dbReference>
<sequence>MKKRLQFGKVKKQIDYDMIRIIGIWVFKILLVCLLAFVTVFYFGRQVRNSGDSMRPAVLNDDIVLVNRMIYDASKPKRGDIIVFKPNGNENARSYIKRIIGLPGETVQIKDGKIYIDGKILEEDYETTAIEDAGTAAEEIDLGGDEYFVLGDNRKNSEDSRMADIGNVKRSEIEGKAWFVLSTKGNFGFI</sequence>
<dbReference type="AlphaFoldDB" id="A0A3E3K6K5"/>
<evidence type="ECO:0000313" key="10">
    <source>
        <dbReference type="Proteomes" id="UP000261080"/>
    </source>
</evidence>
<dbReference type="InterPro" id="IPR019533">
    <property type="entry name" value="Peptidase_S26"/>
</dbReference>
<dbReference type="EMBL" id="QVLX01000001">
    <property type="protein sequence ID" value="RGE90301.1"/>
    <property type="molecule type" value="Genomic_DNA"/>
</dbReference>
<dbReference type="PROSITE" id="PS00761">
    <property type="entry name" value="SPASE_I_3"/>
    <property type="match status" value="1"/>
</dbReference>
<comment type="subcellular location">
    <subcellularLocation>
        <location evidence="2">Cell membrane</location>
        <topology evidence="2">Single-pass type II membrane protein</topology>
    </subcellularLocation>
    <subcellularLocation>
        <location evidence="7">Membrane</location>
        <topology evidence="7">Single-pass type II membrane protein</topology>
    </subcellularLocation>
</comment>
<dbReference type="InterPro" id="IPR000223">
    <property type="entry name" value="Pept_S26A_signal_pept_1"/>
</dbReference>
<proteinExistence type="inferred from homology"/>
<dbReference type="OrthoDB" id="9802919at2"/>
<dbReference type="Proteomes" id="UP000261080">
    <property type="component" value="Unassembled WGS sequence"/>
</dbReference>
<gene>
    <name evidence="9" type="primary">lepB</name>
    <name evidence="9" type="ORF">DW016_01600</name>
</gene>
<evidence type="ECO:0000313" key="9">
    <source>
        <dbReference type="EMBL" id="RGE90301.1"/>
    </source>
</evidence>
<dbReference type="GO" id="GO:0009003">
    <property type="term" value="F:signal peptidase activity"/>
    <property type="evidence" value="ECO:0007669"/>
    <property type="project" value="UniProtKB-EC"/>
</dbReference>
<comment type="caution">
    <text evidence="9">The sequence shown here is derived from an EMBL/GenBank/DDBJ whole genome shotgun (WGS) entry which is preliminary data.</text>
</comment>
<dbReference type="NCBIfam" id="TIGR02227">
    <property type="entry name" value="sigpep_I_bact"/>
    <property type="match status" value="1"/>
</dbReference>
<dbReference type="GO" id="GO:0005886">
    <property type="term" value="C:plasma membrane"/>
    <property type="evidence" value="ECO:0007669"/>
    <property type="project" value="UniProtKB-SubCell"/>
</dbReference>
<dbReference type="RefSeq" id="WP_024732599.1">
    <property type="nucleotide sequence ID" value="NZ_CALBAT010000031.1"/>
</dbReference>
<feature type="domain" description="Peptidase S26" evidence="8">
    <location>
        <begin position="25"/>
        <end position="180"/>
    </location>
</feature>
<evidence type="ECO:0000256" key="7">
    <source>
        <dbReference type="RuleBase" id="RU362042"/>
    </source>
</evidence>
<dbReference type="CDD" id="cd06530">
    <property type="entry name" value="S26_SPase_I"/>
    <property type="match status" value="1"/>
</dbReference>